<keyword evidence="3" id="KW-0597">Phosphoprotein</keyword>
<dbReference type="PANTHER" id="PTHR43065:SF10">
    <property type="entry name" value="PEROXIDE STRESS-ACTIVATED HISTIDINE KINASE MAK3"/>
    <property type="match status" value="1"/>
</dbReference>
<comment type="caution">
    <text evidence="11">The sequence shown here is derived from an EMBL/GenBank/DDBJ whole genome shotgun (WGS) entry which is preliminary data.</text>
</comment>
<dbReference type="Proteomes" id="UP000468766">
    <property type="component" value="Unassembled WGS sequence"/>
</dbReference>
<dbReference type="SUPFAM" id="SSF47384">
    <property type="entry name" value="Homodimeric domain of signal transducing histidine kinase"/>
    <property type="match status" value="1"/>
</dbReference>
<evidence type="ECO:0000256" key="8">
    <source>
        <dbReference type="ARBA" id="ARBA00023012"/>
    </source>
</evidence>
<dbReference type="InterPro" id="IPR003594">
    <property type="entry name" value="HATPase_dom"/>
</dbReference>
<dbReference type="InterPro" id="IPR036890">
    <property type="entry name" value="HATPase_C_sf"/>
</dbReference>
<evidence type="ECO:0000256" key="2">
    <source>
        <dbReference type="ARBA" id="ARBA00012438"/>
    </source>
</evidence>
<dbReference type="RefSeq" id="WP_151620436.1">
    <property type="nucleotide sequence ID" value="NZ_WBXO01000007.1"/>
</dbReference>
<dbReference type="EC" id="2.7.13.3" evidence="2"/>
<feature type="domain" description="Histidine kinase" evidence="10">
    <location>
        <begin position="225"/>
        <end position="438"/>
    </location>
</feature>
<organism evidence="11 12">
    <name type="scientific">Heliorestis acidaminivorans</name>
    <dbReference type="NCBI Taxonomy" id="553427"/>
    <lineage>
        <taxon>Bacteria</taxon>
        <taxon>Bacillati</taxon>
        <taxon>Bacillota</taxon>
        <taxon>Clostridia</taxon>
        <taxon>Eubacteriales</taxon>
        <taxon>Heliobacteriaceae</taxon>
        <taxon>Heliorestis</taxon>
    </lineage>
</organism>
<keyword evidence="4" id="KW-0808">Transferase</keyword>
<dbReference type="SMART" id="SM00388">
    <property type="entry name" value="HisKA"/>
    <property type="match status" value="1"/>
</dbReference>
<evidence type="ECO:0000313" key="12">
    <source>
        <dbReference type="Proteomes" id="UP000468766"/>
    </source>
</evidence>
<comment type="catalytic activity">
    <reaction evidence="1">
        <text>ATP + protein L-histidine = ADP + protein N-phospho-L-histidine.</text>
        <dbReference type="EC" id="2.7.13.3"/>
    </reaction>
</comment>
<dbReference type="GO" id="GO:0000155">
    <property type="term" value="F:phosphorelay sensor kinase activity"/>
    <property type="evidence" value="ECO:0007669"/>
    <property type="project" value="InterPro"/>
</dbReference>
<keyword evidence="8" id="KW-0902">Two-component regulatory system</keyword>
<keyword evidence="7" id="KW-0067">ATP-binding</keyword>
<keyword evidence="6 11" id="KW-0418">Kinase</keyword>
<proteinExistence type="predicted"/>
<evidence type="ECO:0000313" key="11">
    <source>
        <dbReference type="EMBL" id="KAB2952114.1"/>
    </source>
</evidence>
<dbReference type="CDD" id="cd00082">
    <property type="entry name" value="HisKA"/>
    <property type="match status" value="1"/>
</dbReference>
<evidence type="ECO:0000256" key="6">
    <source>
        <dbReference type="ARBA" id="ARBA00022777"/>
    </source>
</evidence>
<reference evidence="11 12" key="1">
    <citation type="submission" date="2019-10" db="EMBL/GenBank/DDBJ databases">
        <title>Whole-genome sequence of the extremophile Heliorestis acidaminivorans DSM 24790.</title>
        <authorList>
            <person name="Kyndt J.A."/>
            <person name="Meyer T.E."/>
        </authorList>
    </citation>
    <scope>NUCLEOTIDE SEQUENCE [LARGE SCALE GENOMIC DNA]</scope>
    <source>
        <strain evidence="11 12">DSM 24790</strain>
    </source>
</reference>
<sequence length="443" mass="50772">MSAADNIFKNLTVLYEMALSIGQSLELEKNCDNFLKILLARKNLSYAAVWLREDKLLPQGHPNQLQLSYGKPRYFIKERSIKECERLREVFQNKDYLSITEGSPYFQDFVHENNIKSGTYVIFPLSNLGYLKLYSVQAKSCFFDEKEIKQLDKVFKKFAISLEGCISHQKMIKEVEERKKAEEELSQLNETLADRIDKEVIRSRQKDVILQRNARQAAMGEIINSIAHQWRQPLNSISLAASNILIDLELGEDEEQIRKSCDFILQRAEDMSGTITDFMDFFRHDQVISDIDIEALLIDIGGMLQAQLFSSNIKLEWHIQEGFKLKTYKKEIQQVLLNLITNAIQAFDGLSKEDKKISLTIRQEGSYIIELYDNAGGIAEDIINKIFDPYFTTKEKGHGTGLGLSICKNIIEAKLHGEIQVQNIDGGALFQIILPESLENLND</sequence>
<evidence type="ECO:0000256" key="3">
    <source>
        <dbReference type="ARBA" id="ARBA00022553"/>
    </source>
</evidence>
<name>A0A6I0F195_9FIRM</name>
<dbReference type="EMBL" id="WBXO01000007">
    <property type="protein sequence ID" value="KAB2952114.1"/>
    <property type="molecule type" value="Genomic_DNA"/>
</dbReference>
<protein>
    <recommendedName>
        <fullName evidence="2">histidine kinase</fullName>
        <ecNumber evidence="2">2.7.13.3</ecNumber>
    </recommendedName>
</protein>
<dbReference type="OrthoDB" id="9815602at2"/>
<dbReference type="PRINTS" id="PR00344">
    <property type="entry name" value="BCTRLSENSOR"/>
</dbReference>
<dbReference type="PROSITE" id="PS50109">
    <property type="entry name" value="HIS_KIN"/>
    <property type="match status" value="1"/>
</dbReference>
<evidence type="ECO:0000259" key="10">
    <source>
        <dbReference type="PROSITE" id="PS50109"/>
    </source>
</evidence>
<keyword evidence="5" id="KW-0547">Nucleotide-binding</keyword>
<dbReference type="InterPro" id="IPR003661">
    <property type="entry name" value="HisK_dim/P_dom"/>
</dbReference>
<dbReference type="Pfam" id="PF00512">
    <property type="entry name" value="HisKA"/>
    <property type="match status" value="1"/>
</dbReference>
<evidence type="ECO:0000256" key="5">
    <source>
        <dbReference type="ARBA" id="ARBA00022741"/>
    </source>
</evidence>
<dbReference type="Gene3D" id="1.10.287.130">
    <property type="match status" value="1"/>
</dbReference>
<evidence type="ECO:0000256" key="7">
    <source>
        <dbReference type="ARBA" id="ARBA00022840"/>
    </source>
</evidence>
<dbReference type="Gene3D" id="3.30.565.10">
    <property type="entry name" value="Histidine kinase-like ATPase, C-terminal domain"/>
    <property type="match status" value="1"/>
</dbReference>
<dbReference type="PANTHER" id="PTHR43065">
    <property type="entry name" value="SENSOR HISTIDINE KINASE"/>
    <property type="match status" value="1"/>
</dbReference>
<dbReference type="InterPro" id="IPR036097">
    <property type="entry name" value="HisK_dim/P_sf"/>
</dbReference>
<dbReference type="InterPro" id="IPR004358">
    <property type="entry name" value="Sig_transdc_His_kin-like_C"/>
</dbReference>
<dbReference type="AlphaFoldDB" id="A0A6I0F195"/>
<keyword evidence="9" id="KW-0175">Coiled coil</keyword>
<evidence type="ECO:0000256" key="9">
    <source>
        <dbReference type="SAM" id="Coils"/>
    </source>
</evidence>
<evidence type="ECO:0000256" key="1">
    <source>
        <dbReference type="ARBA" id="ARBA00000085"/>
    </source>
</evidence>
<dbReference type="InterPro" id="IPR005467">
    <property type="entry name" value="His_kinase_dom"/>
</dbReference>
<dbReference type="Pfam" id="PF02518">
    <property type="entry name" value="HATPase_c"/>
    <property type="match status" value="1"/>
</dbReference>
<feature type="coiled-coil region" evidence="9">
    <location>
        <begin position="165"/>
        <end position="198"/>
    </location>
</feature>
<evidence type="ECO:0000256" key="4">
    <source>
        <dbReference type="ARBA" id="ARBA00022679"/>
    </source>
</evidence>
<accession>A0A6I0F195</accession>
<dbReference type="SMART" id="SM00387">
    <property type="entry name" value="HATPase_c"/>
    <property type="match status" value="1"/>
</dbReference>
<dbReference type="SUPFAM" id="SSF55874">
    <property type="entry name" value="ATPase domain of HSP90 chaperone/DNA topoisomerase II/histidine kinase"/>
    <property type="match status" value="1"/>
</dbReference>
<dbReference type="GO" id="GO:0005524">
    <property type="term" value="F:ATP binding"/>
    <property type="evidence" value="ECO:0007669"/>
    <property type="project" value="UniProtKB-KW"/>
</dbReference>
<gene>
    <name evidence="11" type="ORF">F9B85_09890</name>
</gene>
<keyword evidence="12" id="KW-1185">Reference proteome</keyword>